<dbReference type="GO" id="GO:0016810">
    <property type="term" value="F:hydrolase activity, acting on carbon-nitrogen (but not peptide) bonds"/>
    <property type="evidence" value="ECO:0007669"/>
    <property type="project" value="InterPro"/>
</dbReference>
<evidence type="ECO:0000259" key="1">
    <source>
        <dbReference type="PROSITE" id="PS51677"/>
    </source>
</evidence>
<dbReference type="InterPro" id="IPR011330">
    <property type="entry name" value="Glyco_hydro/deAcase_b/a-brl"/>
</dbReference>
<name>A0A845QLS0_9FIRM</name>
<dbReference type="PROSITE" id="PS51677">
    <property type="entry name" value="NODB"/>
    <property type="match status" value="1"/>
</dbReference>
<dbReference type="SUPFAM" id="SSF88713">
    <property type="entry name" value="Glycoside hydrolase/deacetylase"/>
    <property type="match status" value="1"/>
</dbReference>
<dbReference type="Pfam" id="PF01522">
    <property type="entry name" value="Polysacc_deac_1"/>
    <property type="match status" value="1"/>
</dbReference>
<sequence length="246" mass="28231">MKKKLLITTLLGMGIAAGYSYIPSQLGKVQQRLKQNAEDAIQSLAIREKVLYLTFDDGPHSAYTGKLLDLLAEYEIKATFFVVGKFAEDNSDLVLRMAQEGHTVGIHSLEHKSAMIQTPSYTRWDFKKSLEIMEDLGIDVKYYRPPWGHVNWSTLQQIKSHGLQKVLWDVMVGDWEEDSDEEQMQYRLLKHASPGSTICLHDGRGDGAVQNDAPLRMIETLKKTIPLWLEEGYRFETIDEKYRHEN</sequence>
<dbReference type="CDD" id="cd10959">
    <property type="entry name" value="CE4_NodB_like_3"/>
    <property type="match status" value="1"/>
</dbReference>
<evidence type="ECO:0000313" key="3">
    <source>
        <dbReference type="Proteomes" id="UP000446866"/>
    </source>
</evidence>
<keyword evidence="3" id="KW-1185">Reference proteome</keyword>
<proteinExistence type="predicted"/>
<dbReference type="AlphaFoldDB" id="A0A845QLS0"/>
<dbReference type="PANTHER" id="PTHR10587">
    <property type="entry name" value="GLYCOSYL TRANSFERASE-RELATED"/>
    <property type="match status" value="1"/>
</dbReference>
<reference evidence="2 3" key="1">
    <citation type="submission" date="2018-08" db="EMBL/GenBank/DDBJ databases">
        <title>Murine metabolic-syndrome-specific gut microbial biobank.</title>
        <authorList>
            <person name="Liu C."/>
        </authorList>
    </citation>
    <scope>NUCLEOTIDE SEQUENCE [LARGE SCALE GENOMIC DNA]</scope>
    <source>
        <strain evidence="2 3">28</strain>
    </source>
</reference>
<dbReference type="GO" id="GO:0005975">
    <property type="term" value="P:carbohydrate metabolic process"/>
    <property type="evidence" value="ECO:0007669"/>
    <property type="project" value="InterPro"/>
</dbReference>
<dbReference type="RefSeq" id="WP_160202660.1">
    <property type="nucleotide sequence ID" value="NZ_QXWK01000023.1"/>
</dbReference>
<comment type="caution">
    <text evidence="2">The sequence shown here is derived from an EMBL/GenBank/DDBJ whole genome shotgun (WGS) entry which is preliminary data.</text>
</comment>
<accession>A0A845QLS0</accession>
<dbReference type="EMBL" id="QXWK01000023">
    <property type="protein sequence ID" value="NBH62374.1"/>
    <property type="molecule type" value="Genomic_DNA"/>
</dbReference>
<dbReference type="PANTHER" id="PTHR10587:SF137">
    <property type="entry name" value="4-DEOXY-4-FORMAMIDO-L-ARABINOSE-PHOSPHOUNDECAPRENOL DEFORMYLASE ARND-RELATED"/>
    <property type="match status" value="1"/>
</dbReference>
<dbReference type="InterPro" id="IPR002509">
    <property type="entry name" value="NODB_dom"/>
</dbReference>
<gene>
    <name evidence="2" type="ORF">D0435_12005</name>
</gene>
<dbReference type="InterPro" id="IPR050248">
    <property type="entry name" value="Polysacc_deacetylase_ArnD"/>
</dbReference>
<feature type="domain" description="NodB homology" evidence="1">
    <location>
        <begin position="49"/>
        <end position="236"/>
    </location>
</feature>
<evidence type="ECO:0000313" key="2">
    <source>
        <dbReference type="EMBL" id="NBH62374.1"/>
    </source>
</evidence>
<dbReference type="Gene3D" id="3.20.20.370">
    <property type="entry name" value="Glycoside hydrolase/deacetylase"/>
    <property type="match status" value="1"/>
</dbReference>
<protein>
    <submittedName>
        <fullName evidence="2">Polysaccharide deacetylase family protein</fullName>
    </submittedName>
</protein>
<dbReference type="Proteomes" id="UP000446866">
    <property type="component" value="Unassembled WGS sequence"/>
</dbReference>
<organism evidence="2 3">
    <name type="scientific">Anaerotruncus colihominis</name>
    <dbReference type="NCBI Taxonomy" id="169435"/>
    <lineage>
        <taxon>Bacteria</taxon>
        <taxon>Bacillati</taxon>
        <taxon>Bacillota</taxon>
        <taxon>Clostridia</taxon>
        <taxon>Eubacteriales</taxon>
        <taxon>Oscillospiraceae</taxon>
        <taxon>Anaerotruncus</taxon>
    </lineage>
</organism>